<dbReference type="Pfam" id="PF01193">
    <property type="entry name" value="RNA_pol_L"/>
    <property type="match status" value="1"/>
</dbReference>
<sequence>MDPKITNISVDDEMFKFTLGGVNVSLANSLRRTILNDIPTTVIYTENYKDNQCIIDINTTRLHNEIIKHRVSCIPIHIKELDILPNNYLLELDMKNDSENIIIVTTEHFKIKNKKNGNYLTDNEKRKIFPPCPKTNMYIDLARLRPGNGPTVPGEHLKLTADFSVHCAKENSMFNVVSTCSYGNTVDTSKVQDIWNEYEKQLESEQQSKKSIEIQKKNFYLLDAQRYYIDDSFDFCIQTVGVYENKEIVKTACKVLIEKLENMIINIDADIIPIRPGEVTMPNCYDIILENEDYTIGKMLEFILYDTYYENEKTLSFCGFKKFHPHDEESIIRLAYHKNGDKSMVRNYLTNACTKCKELYTRIYKML</sequence>
<keyword evidence="2" id="KW-0804">Transcription</keyword>
<dbReference type="Gene3D" id="3.30.1360.10">
    <property type="entry name" value="RNA polymerase, RBP11-like subunit"/>
    <property type="match status" value="2"/>
</dbReference>
<dbReference type="SUPFAM" id="SSF55257">
    <property type="entry name" value="RBP11-like subunits of RNA polymerase"/>
    <property type="match status" value="2"/>
</dbReference>
<dbReference type="GO" id="GO:0046983">
    <property type="term" value="F:protein dimerization activity"/>
    <property type="evidence" value="ECO:0007669"/>
    <property type="project" value="InterPro"/>
</dbReference>
<dbReference type="GO" id="GO:0003899">
    <property type="term" value="F:DNA-directed RNA polymerase activity"/>
    <property type="evidence" value="ECO:0007669"/>
    <property type="project" value="InterPro"/>
</dbReference>
<proteinExistence type="predicted"/>
<evidence type="ECO:0000256" key="2">
    <source>
        <dbReference type="ARBA" id="ARBA00023163"/>
    </source>
</evidence>
<dbReference type="InterPro" id="IPR036603">
    <property type="entry name" value="RBP11-like"/>
</dbReference>
<keyword evidence="1" id="KW-0240">DNA-directed RNA polymerase</keyword>
<dbReference type="EMBL" id="MN738822">
    <property type="protein sequence ID" value="QHT37941.1"/>
    <property type="molecule type" value="Genomic_DNA"/>
</dbReference>
<evidence type="ECO:0000313" key="4">
    <source>
        <dbReference type="EMBL" id="QHT37941.1"/>
    </source>
</evidence>
<dbReference type="AlphaFoldDB" id="A0A6C0FAQ6"/>
<evidence type="ECO:0000259" key="3">
    <source>
        <dbReference type="SMART" id="SM00662"/>
    </source>
</evidence>
<dbReference type="Gene3D" id="2.170.120.12">
    <property type="entry name" value="DNA-directed RNA polymerase, insert domain"/>
    <property type="match status" value="1"/>
</dbReference>
<dbReference type="InterPro" id="IPR011263">
    <property type="entry name" value="DNA-dir_RNA_pol_RpoA/D/Rpb3"/>
</dbReference>
<accession>A0A6C0FAQ6</accession>
<protein>
    <recommendedName>
        <fullName evidence="3">DNA-directed RNA polymerase RpoA/D/Rpb3-type domain-containing protein</fullName>
    </recommendedName>
</protein>
<dbReference type="GO" id="GO:0000428">
    <property type="term" value="C:DNA-directed RNA polymerase complex"/>
    <property type="evidence" value="ECO:0007669"/>
    <property type="project" value="UniProtKB-KW"/>
</dbReference>
<dbReference type="PANTHER" id="PTHR11800">
    <property type="entry name" value="DNA-DIRECTED RNA POLYMERASE"/>
    <property type="match status" value="1"/>
</dbReference>
<reference evidence="4" key="1">
    <citation type="journal article" date="2020" name="Nature">
        <title>Giant virus diversity and host interactions through global metagenomics.</title>
        <authorList>
            <person name="Schulz F."/>
            <person name="Roux S."/>
            <person name="Paez-Espino D."/>
            <person name="Jungbluth S."/>
            <person name="Walsh D.A."/>
            <person name="Denef V.J."/>
            <person name="McMahon K.D."/>
            <person name="Konstantinidis K.T."/>
            <person name="Eloe-Fadrosh E.A."/>
            <person name="Kyrpides N.C."/>
            <person name="Woyke T."/>
        </authorList>
    </citation>
    <scope>NUCLEOTIDE SEQUENCE</scope>
    <source>
        <strain evidence="4">GVMAG-S-ERX556049-19</strain>
    </source>
</reference>
<dbReference type="InterPro" id="IPR036643">
    <property type="entry name" value="RNApol_insert_sf"/>
</dbReference>
<dbReference type="SMART" id="SM00662">
    <property type="entry name" value="RPOLD"/>
    <property type="match status" value="1"/>
</dbReference>
<evidence type="ECO:0000256" key="1">
    <source>
        <dbReference type="ARBA" id="ARBA00022478"/>
    </source>
</evidence>
<dbReference type="GO" id="GO:0006351">
    <property type="term" value="P:DNA-templated transcription"/>
    <property type="evidence" value="ECO:0007669"/>
    <property type="project" value="InterPro"/>
</dbReference>
<organism evidence="4">
    <name type="scientific">viral metagenome</name>
    <dbReference type="NCBI Taxonomy" id="1070528"/>
    <lineage>
        <taxon>unclassified sequences</taxon>
        <taxon>metagenomes</taxon>
        <taxon>organismal metagenomes</taxon>
    </lineage>
</organism>
<dbReference type="PANTHER" id="PTHR11800:SF2">
    <property type="entry name" value="DNA-DIRECTED RNA POLYMERASE II SUBUNIT RPB3"/>
    <property type="match status" value="1"/>
</dbReference>
<dbReference type="InterPro" id="IPR050518">
    <property type="entry name" value="Rpo3/RPB3_RNA_Pol_subunit"/>
</dbReference>
<feature type="domain" description="DNA-directed RNA polymerase RpoA/D/Rpb3-type" evidence="3">
    <location>
        <begin position="14"/>
        <end position="266"/>
    </location>
</feature>
<name>A0A6C0FAQ6_9ZZZZ</name>